<feature type="transmembrane region" description="Helical" evidence="7">
    <location>
        <begin position="403"/>
        <end position="426"/>
    </location>
</feature>
<evidence type="ECO:0000256" key="1">
    <source>
        <dbReference type="ARBA" id="ARBA00004651"/>
    </source>
</evidence>
<evidence type="ECO:0000256" key="6">
    <source>
        <dbReference type="ARBA" id="ARBA00023136"/>
    </source>
</evidence>
<evidence type="ECO:0000259" key="8">
    <source>
        <dbReference type="PROSITE" id="PS50850"/>
    </source>
</evidence>
<evidence type="ECO:0000256" key="7">
    <source>
        <dbReference type="SAM" id="Phobius"/>
    </source>
</evidence>
<feature type="transmembrane region" description="Helical" evidence="7">
    <location>
        <begin position="87"/>
        <end position="106"/>
    </location>
</feature>
<dbReference type="InterPro" id="IPR036259">
    <property type="entry name" value="MFS_trans_sf"/>
</dbReference>
<dbReference type="PRINTS" id="PR01036">
    <property type="entry name" value="TCRTETB"/>
</dbReference>
<dbReference type="PANTHER" id="PTHR42718">
    <property type="entry name" value="MAJOR FACILITATOR SUPERFAMILY MULTIDRUG TRANSPORTER MFSC"/>
    <property type="match status" value="1"/>
</dbReference>
<organism evidence="9 10">
    <name type="scientific">Pseudomonas coleopterorum</name>
    <dbReference type="NCBI Taxonomy" id="1605838"/>
    <lineage>
        <taxon>Bacteria</taxon>
        <taxon>Pseudomonadati</taxon>
        <taxon>Pseudomonadota</taxon>
        <taxon>Gammaproteobacteria</taxon>
        <taxon>Pseudomonadales</taxon>
        <taxon>Pseudomonadaceae</taxon>
        <taxon>Pseudomonas</taxon>
    </lineage>
</organism>
<feature type="transmembrane region" description="Helical" evidence="7">
    <location>
        <begin position="142"/>
        <end position="160"/>
    </location>
</feature>
<keyword evidence="6 7" id="KW-0472">Membrane</keyword>
<dbReference type="Gene3D" id="1.20.1250.20">
    <property type="entry name" value="MFS general substrate transporter like domains"/>
    <property type="match status" value="1"/>
</dbReference>
<dbReference type="Gene3D" id="1.20.1720.10">
    <property type="entry name" value="Multidrug resistance protein D"/>
    <property type="match status" value="1"/>
</dbReference>
<accession>A0ABR9C2X8</accession>
<feature type="transmembrane region" description="Helical" evidence="7">
    <location>
        <begin position="438"/>
        <end position="457"/>
    </location>
</feature>
<feature type="transmembrane region" description="Helical" evidence="7">
    <location>
        <begin position="20"/>
        <end position="41"/>
    </location>
</feature>
<dbReference type="Pfam" id="PF07690">
    <property type="entry name" value="MFS_1"/>
    <property type="match status" value="1"/>
</dbReference>
<dbReference type="InterPro" id="IPR020846">
    <property type="entry name" value="MFS_dom"/>
</dbReference>
<dbReference type="InterPro" id="IPR011701">
    <property type="entry name" value="MFS"/>
</dbReference>
<feature type="transmembrane region" description="Helical" evidence="7">
    <location>
        <begin position="112"/>
        <end position="133"/>
    </location>
</feature>
<evidence type="ECO:0000256" key="3">
    <source>
        <dbReference type="ARBA" id="ARBA00022475"/>
    </source>
</evidence>
<reference evidence="9 10" key="1">
    <citation type="journal article" date="2020" name="FEMS Microbiol. Ecol.">
        <title>Temporal dynamics of bacterial communities during seed development and maturation.</title>
        <authorList>
            <person name="Chesneau G."/>
            <person name="Torres-Cortes G."/>
            <person name="Briand M."/>
            <person name="Darrasse A."/>
            <person name="Preveaux A."/>
            <person name="Marais C."/>
            <person name="Jacques M.A."/>
            <person name="Shade A."/>
            <person name="Barret M."/>
        </authorList>
    </citation>
    <scope>NUCLEOTIDE SEQUENCE [LARGE SCALE GENOMIC DNA]</scope>
    <source>
        <strain evidence="9 10">CFBP13599</strain>
    </source>
</reference>
<evidence type="ECO:0000256" key="5">
    <source>
        <dbReference type="ARBA" id="ARBA00022989"/>
    </source>
</evidence>
<feature type="transmembrane region" description="Helical" evidence="7">
    <location>
        <begin position="307"/>
        <end position="324"/>
    </location>
</feature>
<evidence type="ECO:0000313" key="9">
    <source>
        <dbReference type="EMBL" id="MBD8771177.1"/>
    </source>
</evidence>
<gene>
    <name evidence="9" type="ORF">IFT38_16650</name>
</gene>
<evidence type="ECO:0000256" key="4">
    <source>
        <dbReference type="ARBA" id="ARBA00022692"/>
    </source>
</evidence>
<sequence>METGLNNAASAPLSASRSRLMALLVAAAFFMENLDATVIVTALPDMARSFQATAVDLNIGITAYVMTLAIFIPGSGWVADRWGHRRVFMAALALFTLASVLCAASQELWQFTAARVLQGIGGAMMVPVGRLAVLRNTEKSDLLTAIAFITWPGLVAPVLGPPVGGFLATYASWHWIFLLNLPLGLIALVCAYRLMPEGRGEHPHRPFDTVGFVLCALACVGLLFGLDFIGQAPRSGYGYLMLATSALLLWAMYRHFTRHPTPLLKLDALKIPTYRITFNGGSLFRAMVSAHPFLLPLMFQLGFGHDAFTAGLLVLTLFAGNIGMKPMTSWVLRRWGFRTTLIGSSLVLASTTFACAAMTSATPLAVILPVLLVSGMARSMGFTAYSSVAFADMPQPLMSSANTLFSMTQQLAFGLGVALAVIFLRLSESVLGVNSESLASYHMAFVLVGILTLVSMFDLWQLPRNAGAAVSGHGKQTTPTK</sequence>
<keyword evidence="5 7" id="KW-1133">Transmembrane helix</keyword>
<evidence type="ECO:0000256" key="2">
    <source>
        <dbReference type="ARBA" id="ARBA00022448"/>
    </source>
</evidence>
<feature type="transmembrane region" description="Helical" evidence="7">
    <location>
        <begin position="365"/>
        <end position="391"/>
    </location>
</feature>
<protein>
    <submittedName>
        <fullName evidence="9">MFS transporter</fullName>
    </submittedName>
</protein>
<dbReference type="PROSITE" id="PS50850">
    <property type="entry name" value="MFS"/>
    <property type="match status" value="1"/>
</dbReference>
<dbReference type="Proteomes" id="UP000620025">
    <property type="component" value="Unassembled WGS sequence"/>
</dbReference>
<dbReference type="PANTHER" id="PTHR42718:SF46">
    <property type="entry name" value="BLR6921 PROTEIN"/>
    <property type="match status" value="1"/>
</dbReference>
<comment type="subcellular location">
    <subcellularLocation>
        <location evidence="1">Cell membrane</location>
        <topology evidence="1">Multi-pass membrane protein</topology>
    </subcellularLocation>
</comment>
<keyword evidence="10" id="KW-1185">Reference proteome</keyword>
<proteinExistence type="predicted"/>
<keyword evidence="4 7" id="KW-0812">Transmembrane</keyword>
<dbReference type="SUPFAM" id="SSF103473">
    <property type="entry name" value="MFS general substrate transporter"/>
    <property type="match status" value="1"/>
</dbReference>
<feature type="transmembrane region" description="Helical" evidence="7">
    <location>
        <begin position="336"/>
        <end position="359"/>
    </location>
</feature>
<feature type="transmembrane region" description="Helical" evidence="7">
    <location>
        <begin position="61"/>
        <end position="80"/>
    </location>
</feature>
<feature type="transmembrane region" description="Helical" evidence="7">
    <location>
        <begin position="207"/>
        <end position="230"/>
    </location>
</feature>
<feature type="transmembrane region" description="Helical" evidence="7">
    <location>
        <begin position="172"/>
        <end position="195"/>
    </location>
</feature>
<name>A0ABR9C2X8_9PSED</name>
<feature type="domain" description="Major facilitator superfamily (MFS) profile" evidence="8">
    <location>
        <begin position="21"/>
        <end position="467"/>
    </location>
</feature>
<keyword evidence="3" id="KW-1003">Cell membrane</keyword>
<keyword evidence="2" id="KW-0813">Transport</keyword>
<dbReference type="EMBL" id="JACYWZ010000007">
    <property type="protein sequence ID" value="MBD8771177.1"/>
    <property type="molecule type" value="Genomic_DNA"/>
</dbReference>
<comment type="caution">
    <text evidence="9">The sequence shown here is derived from an EMBL/GenBank/DDBJ whole genome shotgun (WGS) entry which is preliminary data.</text>
</comment>
<evidence type="ECO:0000313" key="10">
    <source>
        <dbReference type="Proteomes" id="UP000620025"/>
    </source>
</evidence>
<feature type="transmembrane region" description="Helical" evidence="7">
    <location>
        <begin position="236"/>
        <end position="253"/>
    </location>
</feature>